<comment type="caution">
    <text evidence="4">The sequence shown here is derived from an EMBL/GenBank/DDBJ whole genome shotgun (WGS) entry which is preliminary data.</text>
</comment>
<dbReference type="AlphaFoldDB" id="A0AAE2BLS9"/>
<sequence>MAAAALAVGLRTAFMVLGCLIAATVIYTIATDGLPFRKELLTPWMAATLVDFYINILAIGAWIIYKESNWIRSVIWIILLICLGSITTCGYIVLQFLKLSPQESQQDPIYFVLLRNRKKDGTESKRFLSIVSARILFTSLGCLMLGTLIYTIATDGSPFRRDVLTPCKTPTERHSASSGGVVSRKYRPPRNKDTRRGRCGSGSCSHFHKTRENQSFRLWAAEYGSPAGRGEAPEGRERRGEQRQEQRSDCARNSGGALCGVQRRSGARNSARAAARGGARFRADGQRRGWWMSATLIDFYVNVFALSVWVAYKESNWKTAALWIILLICFGSISTCAYIVLQLFHLSSGDAVFLVLFSSNSRQVCNYDGNSQEMAMRELYRQKNIQVVRRKQQHSVVDTRKEKEKQNRFFQSVMAFATRFLSRSTRQAYAGQSVLRSEYGDQFRSFAKGAGPAPTALKGDEMLKGIFLEVKKKFETALGILRQQKITIDPHDPAAVAQYAKVMKTVREKADLFSESQRIKYTIETRTQDIADVRSYLLALKDIRMKRGLVDELGAEAMMMDALDKVEKELKKPLMRNNKEGMSLLMAEFDKINQKLGIRREDLPKYEEQLELKIAKAQLEELKKDALEAIETQKKR</sequence>
<feature type="transmembrane region" description="Helical" evidence="3">
    <location>
        <begin position="290"/>
        <end position="309"/>
    </location>
</feature>
<accession>A0AAE2BLS9</accession>
<feature type="region of interest" description="Disordered" evidence="2">
    <location>
        <begin position="225"/>
        <end position="256"/>
    </location>
</feature>
<keyword evidence="3" id="KW-1133">Transmembrane helix</keyword>
<feature type="transmembrane region" description="Helical" evidence="3">
    <location>
        <begin position="12"/>
        <end position="30"/>
    </location>
</feature>
<evidence type="ECO:0000256" key="2">
    <source>
        <dbReference type="SAM" id="MobiDB-lite"/>
    </source>
</evidence>
<dbReference type="Proteomes" id="UP001289374">
    <property type="component" value="Unassembled WGS sequence"/>
</dbReference>
<feature type="transmembrane region" description="Helical" evidence="3">
    <location>
        <begin position="321"/>
        <end position="341"/>
    </location>
</feature>
<dbReference type="GO" id="GO:0009555">
    <property type="term" value="P:pollen development"/>
    <property type="evidence" value="ECO:0007669"/>
    <property type="project" value="InterPro"/>
</dbReference>
<dbReference type="InterPro" id="IPR031432">
    <property type="entry name" value="MGP1"/>
</dbReference>
<gene>
    <name evidence="4" type="ORF">Sango_2069700</name>
</gene>
<proteinExistence type="predicted"/>
<keyword evidence="3" id="KW-0812">Transmembrane</keyword>
<feature type="transmembrane region" description="Helical" evidence="3">
    <location>
        <begin position="74"/>
        <end position="94"/>
    </location>
</feature>
<feature type="non-terminal residue" evidence="4">
    <location>
        <position position="1"/>
    </location>
</feature>
<dbReference type="InterPro" id="IPR009943">
    <property type="entry name" value="DUF1475"/>
</dbReference>
<reference evidence="4" key="2">
    <citation type="journal article" date="2024" name="Plant">
        <title>Genomic evolution and insights into agronomic trait innovations of Sesamum species.</title>
        <authorList>
            <person name="Miao H."/>
            <person name="Wang L."/>
            <person name="Qu L."/>
            <person name="Liu H."/>
            <person name="Sun Y."/>
            <person name="Le M."/>
            <person name="Wang Q."/>
            <person name="Wei S."/>
            <person name="Zheng Y."/>
            <person name="Lin W."/>
            <person name="Duan Y."/>
            <person name="Cao H."/>
            <person name="Xiong S."/>
            <person name="Wang X."/>
            <person name="Wei L."/>
            <person name="Li C."/>
            <person name="Ma Q."/>
            <person name="Ju M."/>
            <person name="Zhao R."/>
            <person name="Li G."/>
            <person name="Mu C."/>
            <person name="Tian Q."/>
            <person name="Mei H."/>
            <person name="Zhang T."/>
            <person name="Gao T."/>
            <person name="Zhang H."/>
        </authorList>
    </citation>
    <scope>NUCLEOTIDE SEQUENCE</scope>
    <source>
        <strain evidence="4">K16</strain>
    </source>
</reference>
<organism evidence="4 5">
    <name type="scientific">Sesamum angolense</name>
    <dbReference type="NCBI Taxonomy" id="2727404"/>
    <lineage>
        <taxon>Eukaryota</taxon>
        <taxon>Viridiplantae</taxon>
        <taxon>Streptophyta</taxon>
        <taxon>Embryophyta</taxon>
        <taxon>Tracheophyta</taxon>
        <taxon>Spermatophyta</taxon>
        <taxon>Magnoliopsida</taxon>
        <taxon>eudicotyledons</taxon>
        <taxon>Gunneridae</taxon>
        <taxon>Pentapetalae</taxon>
        <taxon>asterids</taxon>
        <taxon>lamiids</taxon>
        <taxon>Lamiales</taxon>
        <taxon>Pedaliaceae</taxon>
        <taxon>Sesamum</taxon>
    </lineage>
</organism>
<evidence type="ECO:0000256" key="3">
    <source>
        <dbReference type="SAM" id="Phobius"/>
    </source>
</evidence>
<dbReference type="PANTHER" id="PTHR36013">
    <property type="entry name" value="ATP SYNTHASE 24 KDA SUBUNIT, MITOCHONDRIAL-RELATED"/>
    <property type="match status" value="1"/>
</dbReference>
<dbReference type="Pfam" id="PF15704">
    <property type="entry name" value="Mt_ATP_synt"/>
    <property type="match status" value="1"/>
</dbReference>
<dbReference type="Pfam" id="PF07343">
    <property type="entry name" value="DUF1475"/>
    <property type="match status" value="3"/>
</dbReference>
<keyword evidence="3" id="KW-0472">Membrane</keyword>
<feature type="region of interest" description="Disordered" evidence="2">
    <location>
        <begin position="164"/>
        <end position="206"/>
    </location>
</feature>
<feature type="transmembrane region" description="Helical" evidence="3">
    <location>
        <begin position="42"/>
        <end position="65"/>
    </location>
</feature>
<evidence type="ECO:0000313" key="5">
    <source>
        <dbReference type="Proteomes" id="UP001289374"/>
    </source>
</evidence>
<keyword evidence="5" id="KW-1185">Reference proteome</keyword>
<protein>
    <submittedName>
        <fullName evidence="4">ATP synthase subunit, mitochondrial</fullName>
    </submittedName>
</protein>
<reference evidence="4" key="1">
    <citation type="submission" date="2020-06" db="EMBL/GenBank/DDBJ databases">
        <authorList>
            <person name="Li T."/>
            <person name="Hu X."/>
            <person name="Zhang T."/>
            <person name="Song X."/>
            <person name="Zhang H."/>
            <person name="Dai N."/>
            <person name="Sheng W."/>
            <person name="Hou X."/>
            <person name="Wei L."/>
        </authorList>
    </citation>
    <scope>NUCLEOTIDE SEQUENCE</scope>
    <source>
        <strain evidence="4">K16</strain>
        <tissue evidence="4">Leaf</tissue>
    </source>
</reference>
<evidence type="ECO:0000256" key="1">
    <source>
        <dbReference type="SAM" id="Coils"/>
    </source>
</evidence>
<feature type="coiled-coil region" evidence="1">
    <location>
        <begin position="605"/>
        <end position="636"/>
    </location>
</feature>
<keyword evidence="1" id="KW-0175">Coiled coil</keyword>
<name>A0AAE2BLS9_9LAMI</name>
<feature type="transmembrane region" description="Helical" evidence="3">
    <location>
        <begin position="127"/>
        <end position="152"/>
    </location>
</feature>
<feature type="compositionally biased region" description="Basic and acidic residues" evidence="2">
    <location>
        <begin position="231"/>
        <end position="250"/>
    </location>
</feature>
<evidence type="ECO:0000313" key="4">
    <source>
        <dbReference type="EMBL" id="KAK4390064.1"/>
    </source>
</evidence>
<dbReference type="EMBL" id="JACGWL010000012">
    <property type="protein sequence ID" value="KAK4390064.1"/>
    <property type="molecule type" value="Genomic_DNA"/>
</dbReference>
<dbReference type="PANTHER" id="PTHR36013:SF2">
    <property type="entry name" value="ATP SYNTHASE 24 KDA SUBUNIT, MITOCHONDRIAL-RELATED"/>
    <property type="match status" value="1"/>
</dbReference>